<feature type="transmembrane region" description="Helical" evidence="1">
    <location>
        <begin position="12"/>
        <end position="39"/>
    </location>
</feature>
<reference evidence="2" key="1">
    <citation type="journal article" date="2022" name="Res Sq">
        <title>Evolution of multicellular longitudinally dividing oral cavity symbionts (Neisseriaceae).</title>
        <authorList>
            <person name="Nyongesa S."/>
            <person name="Weber P."/>
            <person name="Bernet E."/>
            <person name="Pullido F."/>
            <person name="Nieckarz M."/>
            <person name="Delaby M."/>
            <person name="Nieves C."/>
            <person name="Viehboeck T."/>
            <person name="Krause N."/>
            <person name="Rivera-Millot A."/>
            <person name="Nakamura A."/>
            <person name="Vischer N."/>
            <person name="VanNieuwenhze M."/>
            <person name="Brun Y."/>
            <person name="Cava F."/>
            <person name="Bulgheresi S."/>
            <person name="Veyrier F."/>
        </authorList>
    </citation>
    <scope>NUCLEOTIDE SEQUENCE</scope>
    <source>
        <strain evidence="2">17694</strain>
    </source>
</reference>
<protein>
    <submittedName>
        <fullName evidence="2">YbaN family protein</fullName>
    </submittedName>
</protein>
<organism evidence="2 3">
    <name type="scientific">Conchiformibius kuhniae</name>
    <dbReference type="NCBI Taxonomy" id="211502"/>
    <lineage>
        <taxon>Bacteria</taxon>
        <taxon>Pseudomonadati</taxon>
        <taxon>Pseudomonadota</taxon>
        <taxon>Betaproteobacteria</taxon>
        <taxon>Neisseriales</taxon>
        <taxon>Neisseriaceae</taxon>
        <taxon>Conchiformibius</taxon>
    </lineage>
</organism>
<proteinExistence type="predicted"/>
<keyword evidence="1" id="KW-0812">Transmembrane</keyword>
<sequence length="119" mass="13511">MVNGLLWVCGGVSLLLGIIGAFLPVLPTVPFILLTAACWGRASPRFHAWLHRHPYFGPMVRNWEQRRAIPRRAKYLAWSMMTLSCAMLFYRLPHYWWVGAGVSAVCLTVGLWMARLPDA</sequence>
<dbReference type="RefSeq" id="WP_027009395.1">
    <property type="nucleotide sequence ID" value="NZ_CP091521.1"/>
</dbReference>
<evidence type="ECO:0000313" key="2">
    <source>
        <dbReference type="EMBL" id="UOP05640.2"/>
    </source>
</evidence>
<dbReference type="EMBL" id="CP091521">
    <property type="protein sequence ID" value="UOP05640.2"/>
    <property type="molecule type" value="Genomic_DNA"/>
</dbReference>
<dbReference type="KEGG" id="ckh:LVJ77_04215"/>
<dbReference type="AlphaFoldDB" id="A0A8T9MUU2"/>
<keyword evidence="3" id="KW-1185">Reference proteome</keyword>
<keyword evidence="1" id="KW-1133">Transmembrane helix</keyword>
<keyword evidence="1" id="KW-0472">Membrane</keyword>
<reference evidence="2" key="2">
    <citation type="submission" date="2024-09" db="EMBL/GenBank/DDBJ databases">
        <authorList>
            <person name="Veyrier F.J."/>
        </authorList>
    </citation>
    <scope>NUCLEOTIDE SEQUENCE</scope>
    <source>
        <strain evidence="2">17694</strain>
    </source>
</reference>
<accession>A0A8T9MUU2</accession>
<dbReference type="PANTHER" id="PTHR35813:SF1">
    <property type="entry name" value="INNER MEMBRANE PROTEIN YBAN"/>
    <property type="match status" value="1"/>
</dbReference>
<dbReference type="GO" id="GO:0005886">
    <property type="term" value="C:plasma membrane"/>
    <property type="evidence" value="ECO:0007669"/>
    <property type="project" value="TreeGrafter"/>
</dbReference>
<dbReference type="PIRSF" id="PIRSF016789">
    <property type="entry name" value="DUF454"/>
    <property type="match status" value="1"/>
</dbReference>
<evidence type="ECO:0000313" key="3">
    <source>
        <dbReference type="Proteomes" id="UP000831534"/>
    </source>
</evidence>
<feature type="transmembrane region" description="Helical" evidence="1">
    <location>
        <begin position="96"/>
        <end position="114"/>
    </location>
</feature>
<name>A0A8T9MUU2_9NEIS</name>
<dbReference type="Proteomes" id="UP000831534">
    <property type="component" value="Chromosome"/>
</dbReference>
<feature type="transmembrane region" description="Helical" evidence="1">
    <location>
        <begin position="73"/>
        <end position="90"/>
    </location>
</feature>
<dbReference type="InterPro" id="IPR007401">
    <property type="entry name" value="DUF454"/>
</dbReference>
<dbReference type="PANTHER" id="PTHR35813">
    <property type="entry name" value="INNER MEMBRANE PROTEIN YBAN"/>
    <property type="match status" value="1"/>
</dbReference>
<dbReference type="Pfam" id="PF04304">
    <property type="entry name" value="DUF454"/>
    <property type="match status" value="1"/>
</dbReference>
<gene>
    <name evidence="2" type="ORF">LVJ77_04215</name>
</gene>
<evidence type="ECO:0000256" key="1">
    <source>
        <dbReference type="SAM" id="Phobius"/>
    </source>
</evidence>